<evidence type="ECO:0000256" key="1">
    <source>
        <dbReference type="ARBA" id="ARBA00004561"/>
    </source>
</evidence>
<dbReference type="Gene3D" id="2.60.40.3310">
    <property type="match status" value="1"/>
</dbReference>
<proteinExistence type="inferred from homology"/>
<dbReference type="AlphaFoldDB" id="V2TJE7"/>
<dbReference type="Proteomes" id="UP000023785">
    <property type="component" value="Unassembled WGS sequence"/>
</dbReference>
<evidence type="ECO:0000256" key="3">
    <source>
        <dbReference type="ARBA" id="ARBA00022729"/>
    </source>
</evidence>
<evidence type="ECO:0000256" key="2">
    <source>
        <dbReference type="ARBA" id="ARBA00006671"/>
    </source>
</evidence>
<dbReference type="Gene3D" id="2.60.40.1090">
    <property type="entry name" value="Fimbrial-type adhesion domain"/>
    <property type="match status" value="1"/>
</dbReference>
<dbReference type="InterPro" id="IPR054160">
    <property type="entry name" value="MrkD_recept-bd"/>
</dbReference>
<keyword evidence="4" id="KW-0281">Fimbrium</keyword>
<dbReference type="InterPro" id="IPR050263">
    <property type="entry name" value="Bact_Fimbrial_Adh_Pro"/>
</dbReference>
<dbReference type="GO" id="GO:0043709">
    <property type="term" value="P:cell adhesion involved in single-species biofilm formation"/>
    <property type="evidence" value="ECO:0007669"/>
    <property type="project" value="TreeGrafter"/>
</dbReference>
<dbReference type="STRING" id="1392540.P256_02100"/>
<feature type="domain" description="MrkD-like receptor binding" evidence="6">
    <location>
        <begin position="44"/>
        <end position="195"/>
    </location>
</feature>
<feature type="domain" description="Fimbrial-type adhesion" evidence="5">
    <location>
        <begin position="198"/>
        <end position="347"/>
    </location>
</feature>
<dbReference type="InterPro" id="IPR036937">
    <property type="entry name" value="Adhesion_dom_fimbrial_sf"/>
</dbReference>
<dbReference type="PANTHER" id="PTHR33420">
    <property type="entry name" value="FIMBRIAL SUBUNIT ELFA-RELATED"/>
    <property type="match status" value="1"/>
</dbReference>
<dbReference type="InterPro" id="IPR008966">
    <property type="entry name" value="Adhesion_dom_sf"/>
</dbReference>
<dbReference type="EMBL" id="AYER01000009">
    <property type="protein sequence ID" value="ESK37667.1"/>
    <property type="molecule type" value="Genomic_DNA"/>
</dbReference>
<comment type="subcellular location">
    <subcellularLocation>
        <location evidence="1">Fimbrium</location>
    </subcellularLocation>
</comment>
<evidence type="ECO:0000313" key="8">
    <source>
        <dbReference type="Proteomes" id="UP000023785"/>
    </source>
</evidence>
<dbReference type="SUPFAM" id="SSF49401">
    <property type="entry name" value="Bacterial adhesins"/>
    <property type="match status" value="1"/>
</dbReference>
<organism evidence="7 8">
    <name type="scientific">Acinetobacter nectaris CIP 110549</name>
    <dbReference type="NCBI Taxonomy" id="1392540"/>
    <lineage>
        <taxon>Bacteria</taxon>
        <taxon>Pseudomonadati</taxon>
        <taxon>Pseudomonadota</taxon>
        <taxon>Gammaproteobacteria</taxon>
        <taxon>Moraxellales</taxon>
        <taxon>Moraxellaceae</taxon>
        <taxon>Acinetobacter</taxon>
    </lineage>
</organism>
<dbReference type="GO" id="GO:0009289">
    <property type="term" value="C:pilus"/>
    <property type="evidence" value="ECO:0007669"/>
    <property type="project" value="UniProtKB-SubCell"/>
</dbReference>
<dbReference type="OrthoDB" id="6052505at2"/>
<dbReference type="RefSeq" id="WP_023273713.1">
    <property type="nucleotide sequence ID" value="NZ_KI530735.1"/>
</dbReference>
<evidence type="ECO:0000313" key="7">
    <source>
        <dbReference type="EMBL" id="ESK37667.1"/>
    </source>
</evidence>
<sequence>MPIIRYICLVLFFAFFTSHSYASCLPYRFGLFATIPTVKTIQQNINLGRIVVKPSDSIGQVLKEQLYRVSQKGSYLTCDFRTDSYLAQGELSQRRPLSNIGNNIYSTNLGGIGIRISIQEDGIQKDFPFSSLINTYFQYFSVFGYRYSLDKTYLLKVQIIKTDSNTESGSLNSGRYVLFYTDNNKNRPLLTVDLNSTTIASSSCLITNNNTTVKLNDVTRSSFRGIGSVQGEQNFQVNVLCNGGDNFTSYTEQNQIGVSFNYTPSAYNSQAIKNTSTSSPASGVDLQLLWSDRNEVVLNNHNYSLGSIVSNDTQTFPVSLKARYIQTQEQVTPGQVQGLATITINYK</sequence>
<keyword evidence="8" id="KW-1185">Reference proteome</keyword>
<dbReference type="HOGENOM" id="CLU_058392_2_0_6"/>
<dbReference type="eggNOG" id="COG3539">
    <property type="taxonomic scope" value="Bacteria"/>
</dbReference>
<comment type="similarity">
    <text evidence="2">Belongs to the fimbrial protein family.</text>
</comment>
<dbReference type="Pfam" id="PF00419">
    <property type="entry name" value="Fimbrial"/>
    <property type="match status" value="1"/>
</dbReference>
<dbReference type="Pfam" id="PF22003">
    <property type="entry name" value="MrkDrd"/>
    <property type="match status" value="1"/>
</dbReference>
<evidence type="ECO:0000256" key="4">
    <source>
        <dbReference type="ARBA" id="ARBA00023263"/>
    </source>
</evidence>
<name>V2TJE7_9GAMM</name>
<reference evidence="7 8" key="1">
    <citation type="submission" date="2013-10" db="EMBL/GenBank/DDBJ databases">
        <title>The Genome Sequence of Acinetobacter nectaris CIP 110549.</title>
        <authorList>
            <consortium name="The Broad Institute Genomics Platform"/>
            <consortium name="The Broad Institute Genome Sequencing Center for Infectious Disease"/>
            <person name="Cerqueira G."/>
            <person name="Feldgarden M."/>
            <person name="Courvalin P."/>
            <person name="Grillot-Courvalin C."/>
            <person name="Clermont D."/>
            <person name="Rocha E."/>
            <person name="Yoon E.-J."/>
            <person name="Nemec A."/>
            <person name="Young S.K."/>
            <person name="Zeng Q."/>
            <person name="Gargeya S."/>
            <person name="Fitzgerald M."/>
            <person name="Abouelleil A."/>
            <person name="Alvarado L."/>
            <person name="Berlin A.M."/>
            <person name="Chapman S.B."/>
            <person name="Gainer-Dewar J."/>
            <person name="Goldberg J."/>
            <person name="Gnerre S."/>
            <person name="Griggs A."/>
            <person name="Gujja S."/>
            <person name="Hansen M."/>
            <person name="Howarth C."/>
            <person name="Imamovic A."/>
            <person name="Ireland A."/>
            <person name="Larimer J."/>
            <person name="McCowan C."/>
            <person name="Murphy C."/>
            <person name="Pearson M."/>
            <person name="Poon T.W."/>
            <person name="Priest M."/>
            <person name="Roberts A."/>
            <person name="Saif S."/>
            <person name="Shea T."/>
            <person name="Sykes S."/>
            <person name="Wortman J."/>
            <person name="Nusbaum C."/>
            <person name="Birren B."/>
        </authorList>
    </citation>
    <scope>NUCLEOTIDE SEQUENCE [LARGE SCALE GENOMIC DNA]</scope>
    <source>
        <strain evidence="7 8">CIP 110549</strain>
    </source>
</reference>
<accession>V2TJE7</accession>
<dbReference type="PANTHER" id="PTHR33420:SF3">
    <property type="entry name" value="FIMBRIAL SUBUNIT ELFA"/>
    <property type="match status" value="1"/>
</dbReference>
<protein>
    <submittedName>
        <fullName evidence="7">Uncharacterized protein</fullName>
    </submittedName>
</protein>
<comment type="caution">
    <text evidence="7">The sequence shown here is derived from an EMBL/GenBank/DDBJ whole genome shotgun (WGS) entry which is preliminary data.</text>
</comment>
<keyword evidence="3" id="KW-0732">Signal</keyword>
<dbReference type="InterPro" id="IPR000259">
    <property type="entry name" value="Adhesion_dom_fimbrial"/>
</dbReference>
<dbReference type="PATRIC" id="fig|1392540.3.peg.2023"/>
<gene>
    <name evidence="7" type="ORF">P256_02100</name>
</gene>
<evidence type="ECO:0000259" key="6">
    <source>
        <dbReference type="Pfam" id="PF22003"/>
    </source>
</evidence>
<evidence type="ECO:0000259" key="5">
    <source>
        <dbReference type="Pfam" id="PF00419"/>
    </source>
</evidence>